<dbReference type="InterPro" id="IPR000225">
    <property type="entry name" value="Armadillo"/>
</dbReference>
<dbReference type="Gene3D" id="1.25.40.10">
    <property type="entry name" value="Tetratricopeptide repeat domain"/>
    <property type="match status" value="1"/>
</dbReference>
<evidence type="ECO:0000256" key="3">
    <source>
        <dbReference type="ARBA" id="ARBA00004556"/>
    </source>
</evidence>
<protein>
    <recommendedName>
        <fullName evidence="4">Protein unc-45 homolog B</fullName>
    </recommendedName>
</protein>
<organism evidence="13 14">
    <name type="scientific">Larinioides sclopetarius</name>
    <dbReference type="NCBI Taxonomy" id="280406"/>
    <lineage>
        <taxon>Eukaryota</taxon>
        <taxon>Metazoa</taxon>
        <taxon>Ecdysozoa</taxon>
        <taxon>Arthropoda</taxon>
        <taxon>Chelicerata</taxon>
        <taxon>Arachnida</taxon>
        <taxon>Araneae</taxon>
        <taxon>Araneomorphae</taxon>
        <taxon>Entelegynae</taxon>
        <taxon>Araneoidea</taxon>
        <taxon>Araneidae</taxon>
        <taxon>Larinioides</taxon>
    </lineage>
</organism>
<keyword evidence="5" id="KW-0217">Developmental protein</keyword>
<dbReference type="SUPFAM" id="SSF48452">
    <property type="entry name" value="TPR-like"/>
    <property type="match status" value="1"/>
</dbReference>
<dbReference type="InterPro" id="IPR024660">
    <property type="entry name" value="UCS_central_dom"/>
</dbReference>
<keyword evidence="6" id="KW-0963">Cytoplasm</keyword>
<dbReference type="Gene3D" id="1.25.10.10">
    <property type="entry name" value="Leucine-rich Repeat Variant"/>
    <property type="match status" value="2"/>
</dbReference>
<sequence length="957" mass="105499">MPDIAEEAGKAMTSSEVTKLDDMDAAQLKEEGNALFSAGDYSGAIKLYSEALKQCPGTSTEAATLLKNRAAAYLKVGEHRKVVRDATAALEITPADVKALFRRCQAYEKLENYSEAFKDARAVNHLDPKNSAIQPILTRLNVKMQEIAKQQASTMNKVKSMFDLVLGEDTSPENRVQAANNIVALAKEKAGAELIMKESGVTKLLALMKLEKNEEISLAVIRALGELCKNNISRTYEILKEIGVSFLVENLNSNSENYVSAVQYFIQLVLNDLAGMDIRGGKKSDKKLMKENEQMIDKIMQSLVKTVSSRVMSAIGRDALLELIMKNVEYDSLNWGLKLVDCDGLCNLLDVASELQEIHYESSMRITGRTLAHVSVALDRIYYCMDCDKNREKFRTKMMEFINEKLRDADIESKVRATCAITALLQGPVEAGNACLAQKGVVEMMLAMASSEDELQQRVAAEAIIAAASKKEKCTAIVSMGTDILKKLYQSKNDNIKVRALVGLCKVGSSGGFDASIKMFSEGSSLKLAKACRKFLVNPKKDKDLRKWAVEGLSYLTLDADVKEELIEDKDAIQALIELTKTGDLSVVYGCVTTLVNLTNSYDQEEIIPELVELAKFAKQHVPETHVKDAKEFVDRRVKALAESGVTVALVALAKTESKNSKELISRVFNAICEHPDLRGAVVQQGGAKVLVNLALEGTEKGKTTAAQALSRIAITMNPEVAFPGQRCAEVVRPIMALLHPDCKALQNFESLMALTNLAQVSPSVRSRMLKDSGLLKIEDYMYQDHEMLRRAATQCVANLMVSDDVVRLYEMPGNDRVKFLLLVSDDEDLDTSKAASGALAMLTGVSKKACKKIFDVKAWLEILCKLCASADKEICHRGVAIVHNVIHASHAYAEKIIETDLFQILMALTRPEVDDVPQKVKDLAQAALKKAEEWKLIKVNTGEIQEDSEDEEKVEN</sequence>
<evidence type="ECO:0000256" key="7">
    <source>
        <dbReference type="ARBA" id="ARBA00022541"/>
    </source>
</evidence>
<dbReference type="Proteomes" id="UP001497382">
    <property type="component" value="Unassembled WGS sequence"/>
</dbReference>
<dbReference type="SUPFAM" id="SSF48371">
    <property type="entry name" value="ARM repeat"/>
    <property type="match status" value="2"/>
</dbReference>
<dbReference type="SMART" id="SM00185">
    <property type="entry name" value="ARM"/>
    <property type="match status" value="4"/>
</dbReference>
<feature type="repeat" description="TPR" evidence="11">
    <location>
        <begin position="25"/>
        <end position="58"/>
    </location>
</feature>
<proteinExistence type="predicted"/>
<dbReference type="AlphaFoldDB" id="A0AAV1YWD1"/>
<evidence type="ECO:0000256" key="4">
    <source>
        <dbReference type="ARBA" id="ARBA00020768"/>
    </source>
</evidence>
<dbReference type="FunFam" id="1.25.10.10:FF:000043">
    <property type="entry name" value="Unc-45 myosin chaperone B"/>
    <property type="match status" value="1"/>
</dbReference>
<dbReference type="GO" id="GO:0051879">
    <property type="term" value="F:Hsp90 protein binding"/>
    <property type="evidence" value="ECO:0007669"/>
    <property type="project" value="TreeGrafter"/>
</dbReference>
<name>A0AAV1YWD1_9ARAC</name>
<evidence type="ECO:0000313" key="14">
    <source>
        <dbReference type="Proteomes" id="UP001497382"/>
    </source>
</evidence>
<evidence type="ECO:0000256" key="8">
    <source>
        <dbReference type="ARBA" id="ARBA00022782"/>
    </source>
</evidence>
<evidence type="ECO:0000256" key="5">
    <source>
        <dbReference type="ARBA" id="ARBA00022473"/>
    </source>
</evidence>
<evidence type="ECO:0000256" key="1">
    <source>
        <dbReference type="ARBA" id="ARBA00004161"/>
    </source>
</evidence>
<feature type="domain" description="UNC-45/Cro1/She4 central" evidence="12">
    <location>
        <begin position="351"/>
        <end position="507"/>
    </location>
</feature>
<dbReference type="InterPro" id="IPR011990">
    <property type="entry name" value="TPR-like_helical_dom_sf"/>
</dbReference>
<evidence type="ECO:0000256" key="2">
    <source>
        <dbReference type="ARBA" id="ARBA00004216"/>
    </source>
</evidence>
<evidence type="ECO:0000256" key="11">
    <source>
        <dbReference type="PROSITE-ProRule" id="PRU00339"/>
    </source>
</evidence>
<dbReference type="EMBL" id="CAXIEN010000007">
    <property type="protein sequence ID" value="CAL1263118.1"/>
    <property type="molecule type" value="Genomic_DNA"/>
</dbReference>
<evidence type="ECO:0000256" key="9">
    <source>
        <dbReference type="ARBA" id="ARBA00022803"/>
    </source>
</evidence>
<dbReference type="GO" id="GO:0030018">
    <property type="term" value="C:Z disc"/>
    <property type="evidence" value="ECO:0007669"/>
    <property type="project" value="UniProtKB-SubCell"/>
</dbReference>
<comment type="caution">
    <text evidence="13">The sequence shown here is derived from an EMBL/GenBank/DDBJ whole genome shotgun (WGS) entry which is preliminary data.</text>
</comment>
<dbReference type="GO" id="GO:0048471">
    <property type="term" value="C:perinuclear region of cytoplasm"/>
    <property type="evidence" value="ECO:0007669"/>
    <property type="project" value="UniProtKB-SubCell"/>
</dbReference>
<keyword evidence="10" id="KW-0143">Chaperone</keyword>
<evidence type="ECO:0000313" key="13">
    <source>
        <dbReference type="EMBL" id="CAL1263118.1"/>
    </source>
</evidence>
<reference evidence="13 14" key="1">
    <citation type="submission" date="2024-04" db="EMBL/GenBank/DDBJ databases">
        <authorList>
            <person name="Rising A."/>
            <person name="Reimegard J."/>
            <person name="Sonavane S."/>
            <person name="Akerstrom W."/>
            <person name="Nylinder S."/>
            <person name="Hedman E."/>
            <person name="Kallberg Y."/>
        </authorList>
    </citation>
    <scope>NUCLEOTIDE SEQUENCE [LARGE SCALE GENOMIC DNA]</scope>
</reference>
<evidence type="ECO:0000259" key="12">
    <source>
        <dbReference type="Pfam" id="PF11701"/>
    </source>
</evidence>
<keyword evidence="14" id="KW-1185">Reference proteome</keyword>
<keyword evidence="9 11" id="KW-0802">TPR repeat</keyword>
<gene>
    <name evidence="13" type="ORF">LARSCL_LOCUS1357</name>
</gene>
<dbReference type="SMART" id="SM00028">
    <property type="entry name" value="TPR"/>
    <property type="match status" value="3"/>
</dbReference>
<dbReference type="PANTHER" id="PTHR45994">
    <property type="entry name" value="FI21225P1"/>
    <property type="match status" value="1"/>
</dbReference>
<comment type="subcellular location">
    <subcellularLocation>
        <location evidence="1">Cytoplasm</location>
        <location evidence="1">Myofibril</location>
        <location evidence="1">Sarcomere</location>
        <location evidence="1">A band</location>
    </subcellularLocation>
    <subcellularLocation>
        <location evidence="2">Cytoplasm</location>
        <location evidence="2">Myofibril</location>
        <location evidence="2">Sarcomere</location>
        <location evidence="2">Z line</location>
    </subcellularLocation>
    <subcellularLocation>
        <location evidence="3">Cytoplasm</location>
        <location evidence="3">Perinuclear region</location>
    </subcellularLocation>
</comment>
<evidence type="ECO:0000256" key="10">
    <source>
        <dbReference type="ARBA" id="ARBA00023186"/>
    </source>
</evidence>
<evidence type="ECO:0000256" key="6">
    <source>
        <dbReference type="ARBA" id="ARBA00022490"/>
    </source>
</evidence>
<dbReference type="GO" id="GO:0031672">
    <property type="term" value="C:A band"/>
    <property type="evidence" value="ECO:0007669"/>
    <property type="project" value="UniProtKB-SubCell"/>
</dbReference>
<dbReference type="InterPro" id="IPR011989">
    <property type="entry name" value="ARM-like"/>
</dbReference>
<dbReference type="InterPro" id="IPR016024">
    <property type="entry name" value="ARM-type_fold"/>
</dbReference>
<dbReference type="PROSITE" id="PS50005">
    <property type="entry name" value="TPR"/>
    <property type="match status" value="1"/>
</dbReference>
<dbReference type="GO" id="GO:0030154">
    <property type="term" value="P:cell differentiation"/>
    <property type="evidence" value="ECO:0007669"/>
    <property type="project" value="UniProtKB-KW"/>
</dbReference>
<dbReference type="InterPro" id="IPR019734">
    <property type="entry name" value="TPR_rpt"/>
</dbReference>
<dbReference type="PANTHER" id="PTHR45994:SF1">
    <property type="entry name" value="FI21225P1"/>
    <property type="match status" value="1"/>
</dbReference>
<dbReference type="Pfam" id="PF11701">
    <property type="entry name" value="UNC45-central"/>
    <property type="match status" value="1"/>
</dbReference>
<keyword evidence="8" id="KW-0221">Differentiation</keyword>
<keyword evidence="7" id="KW-0517">Myogenesis</keyword>
<accession>A0AAV1YWD1</accession>
<dbReference type="GO" id="GO:0007517">
    <property type="term" value="P:muscle organ development"/>
    <property type="evidence" value="ECO:0007669"/>
    <property type="project" value="UniProtKB-KW"/>
</dbReference>